<reference evidence="2" key="1">
    <citation type="submission" date="2016-11" db="UniProtKB">
        <authorList>
            <consortium name="WormBaseParasite"/>
        </authorList>
    </citation>
    <scope>IDENTIFICATION</scope>
    <source>
        <strain evidence="2">KR3021</strain>
    </source>
</reference>
<protein>
    <submittedName>
        <fullName evidence="2">Uncharacterized protein</fullName>
    </submittedName>
</protein>
<organism evidence="1 2">
    <name type="scientific">Rhabditophanes sp. KR3021</name>
    <dbReference type="NCBI Taxonomy" id="114890"/>
    <lineage>
        <taxon>Eukaryota</taxon>
        <taxon>Metazoa</taxon>
        <taxon>Ecdysozoa</taxon>
        <taxon>Nematoda</taxon>
        <taxon>Chromadorea</taxon>
        <taxon>Rhabditida</taxon>
        <taxon>Tylenchina</taxon>
        <taxon>Panagrolaimomorpha</taxon>
        <taxon>Strongyloidoidea</taxon>
        <taxon>Alloionematidae</taxon>
        <taxon>Rhabditophanes</taxon>
    </lineage>
</organism>
<dbReference type="WBParaSite" id="RSKR_0000380100.1">
    <property type="protein sequence ID" value="RSKR_0000380100.1"/>
    <property type="gene ID" value="RSKR_0000380100"/>
</dbReference>
<evidence type="ECO:0000313" key="1">
    <source>
        <dbReference type="Proteomes" id="UP000095286"/>
    </source>
</evidence>
<sequence>MNSQDAPQRFVSTRRRGYSESENSPGHNIYSNSPPHGSPSRRLVGSLIDKIMLKPRRFSTTPILEPLHNEETLNSDLGFPPTESERPPDIFLPFGKTPPRSNYEMETFRQRIHSEAATTGHSYKNCILPHSLIPHSNSISKSPAFGGSSQGLLIVFPSPQQHLDPISPFPSPSMRQNSGLFSATSNGLPYDDSFNSILSQDSIKENSSSEDSSTNNNLKESPDSLNGMLGCTNGEKKKNTITQFIKSTMTGRRNRASSLVS</sequence>
<dbReference type="Proteomes" id="UP000095286">
    <property type="component" value="Unplaced"/>
</dbReference>
<proteinExistence type="predicted"/>
<evidence type="ECO:0000313" key="2">
    <source>
        <dbReference type="WBParaSite" id="RSKR_0000380100.1"/>
    </source>
</evidence>
<accession>A0AC35TSC3</accession>
<name>A0AC35TSC3_9BILA</name>